<comment type="caution">
    <text evidence="1">The sequence shown here is derived from an EMBL/GenBank/DDBJ whole genome shotgun (WGS) entry which is preliminary data.</text>
</comment>
<gene>
    <name evidence="1" type="ORF">RFI_03451</name>
</gene>
<evidence type="ECO:0000313" key="2">
    <source>
        <dbReference type="Proteomes" id="UP000023152"/>
    </source>
</evidence>
<evidence type="ECO:0000313" key="1">
    <source>
        <dbReference type="EMBL" id="ETO33651.1"/>
    </source>
</evidence>
<sequence length="292" mass="32884">MLFPYFDGAESLIQYDTTTGNATTLIPSSGQQLTGEGLICLDDINNILYFLYEEETINREGLQLVTGLQPFNLENLQVLNPVILSMVCYVATFFSVLQIQERYLIRQSNNKNVRYVWGHSKNDTTVQLLVRVVRDPVSNNVSLTIVNQYKETDEVGLLAGSPQAYDSKRNMIWLAAVRGTESDFTFFYYYINALNGQIVSTVLADQWSLITAVYDPTLDSLVGMVLDSENDKGQYNYALAYADPVTLDITKTLQPITDYCEVYAVNSADVINGVGYYIMFKMPSGIFLDILF</sequence>
<dbReference type="Proteomes" id="UP000023152">
    <property type="component" value="Unassembled WGS sequence"/>
</dbReference>
<dbReference type="EMBL" id="ASPP01003225">
    <property type="protein sequence ID" value="ETO33651.1"/>
    <property type="molecule type" value="Genomic_DNA"/>
</dbReference>
<name>X6P630_RETFI</name>
<proteinExistence type="predicted"/>
<organism evidence="1 2">
    <name type="scientific">Reticulomyxa filosa</name>
    <dbReference type="NCBI Taxonomy" id="46433"/>
    <lineage>
        <taxon>Eukaryota</taxon>
        <taxon>Sar</taxon>
        <taxon>Rhizaria</taxon>
        <taxon>Retaria</taxon>
        <taxon>Foraminifera</taxon>
        <taxon>Monothalamids</taxon>
        <taxon>Reticulomyxidae</taxon>
        <taxon>Reticulomyxa</taxon>
    </lineage>
</organism>
<accession>X6P630</accession>
<reference evidence="1 2" key="1">
    <citation type="journal article" date="2013" name="Curr. Biol.">
        <title>The Genome of the Foraminiferan Reticulomyxa filosa.</title>
        <authorList>
            <person name="Glockner G."/>
            <person name="Hulsmann N."/>
            <person name="Schleicher M."/>
            <person name="Noegel A.A."/>
            <person name="Eichinger L."/>
            <person name="Gallinger C."/>
            <person name="Pawlowski J."/>
            <person name="Sierra R."/>
            <person name="Euteneuer U."/>
            <person name="Pillet L."/>
            <person name="Moustafa A."/>
            <person name="Platzer M."/>
            <person name="Groth M."/>
            <person name="Szafranski K."/>
            <person name="Schliwa M."/>
        </authorList>
    </citation>
    <scope>NUCLEOTIDE SEQUENCE [LARGE SCALE GENOMIC DNA]</scope>
</reference>
<dbReference type="AlphaFoldDB" id="X6P630"/>
<protein>
    <submittedName>
        <fullName evidence="1">Uncharacterized protein</fullName>
    </submittedName>
</protein>
<keyword evidence="2" id="KW-1185">Reference proteome</keyword>